<dbReference type="EMBL" id="PDLN01000001">
    <property type="protein sequence ID" value="RDW94710.1"/>
    <property type="molecule type" value="Genomic_DNA"/>
</dbReference>
<dbReference type="Proteomes" id="UP000256328">
    <property type="component" value="Unassembled WGS sequence"/>
</dbReference>
<evidence type="ECO:0000313" key="1">
    <source>
        <dbReference type="EMBL" id="RDW94710.1"/>
    </source>
</evidence>
<name>A0A3D8T842_9HELO</name>
<dbReference type="OrthoDB" id="4793569at2759"/>
<accession>A0A3D8T842</accession>
<sequence>MAGSMFLSAASFSTLARQGSQASISSTASFDTSSHNHSLNHVQSSPALPSWLHVSWLPRAYRYERIAAGATTTAALGVMARELVEMHVVQAPDVRGFIDCIPVADRASLGFLGWRRKAWTFPSPKCNETLIRDFAS</sequence>
<comment type="caution">
    <text evidence="1">The sequence shown here is derived from an EMBL/GenBank/DDBJ whole genome shotgun (WGS) entry which is preliminary data.</text>
</comment>
<dbReference type="AlphaFoldDB" id="A0A3D8T842"/>
<reference evidence="1 2" key="1">
    <citation type="journal article" date="2018" name="IMA Fungus">
        <title>IMA Genome-F 9: Draft genome sequence of Annulohypoxylon stygium, Aspergillus mulundensis, Berkeleyomyces basicola (syn. Thielaviopsis basicola), Ceratocystis smalleyi, two Cercospora beticola strains, Coleophoma cylindrospora, Fusarium fracticaudum, Phialophora cf. hyalina, and Morchella septimelata.</title>
        <authorList>
            <person name="Wingfield B.D."/>
            <person name="Bills G.F."/>
            <person name="Dong Y."/>
            <person name="Huang W."/>
            <person name="Nel W.J."/>
            <person name="Swalarsk-Parry B.S."/>
            <person name="Vaghefi N."/>
            <person name="Wilken P.M."/>
            <person name="An Z."/>
            <person name="de Beer Z.W."/>
            <person name="De Vos L."/>
            <person name="Chen L."/>
            <person name="Duong T.A."/>
            <person name="Gao Y."/>
            <person name="Hammerbacher A."/>
            <person name="Kikkert J.R."/>
            <person name="Li Y."/>
            <person name="Li H."/>
            <person name="Li K."/>
            <person name="Li Q."/>
            <person name="Liu X."/>
            <person name="Ma X."/>
            <person name="Naidoo K."/>
            <person name="Pethybridge S.J."/>
            <person name="Sun J."/>
            <person name="Steenkamp E.T."/>
            <person name="van der Nest M.A."/>
            <person name="van Wyk S."/>
            <person name="Wingfield M.J."/>
            <person name="Xiong C."/>
            <person name="Yue Q."/>
            <person name="Zhang X."/>
        </authorList>
    </citation>
    <scope>NUCLEOTIDE SEQUENCE [LARGE SCALE GENOMIC DNA]</scope>
    <source>
        <strain evidence="1 2">BP5796</strain>
    </source>
</reference>
<organism evidence="1 2">
    <name type="scientific">Coleophoma crateriformis</name>
    <dbReference type="NCBI Taxonomy" id="565419"/>
    <lineage>
        <taxon>Eukaryota</taxon>
        <taxon>Fungi</taxon>
        <taxon>Dikarya</taxon>
        <taxon>Ascomycota</taxon>
        <taxon>Pezizomycotina</taxon>
        <taxon>Leotiomycetes</taxon>
        <taxon>Helotiales</taxon>
        <taxon>Dermateaceae</taxon>
        <taxon>Coleophoma</taxon>
    </lineage>
</organism>
<evidence type="ECO:0000313" key="2">
    <source>
        <dbReference type="Proteomes" id="UP000256328"/>
    </source>
</evidence>
<protein>
    <submittedName>
        <fullName evidence="1">Uncharacterized protein</fullName>
    </submittedName>
</protein>
<proteinExistence type="predicted"/>
<keyword evidence="2" id="KW-1185">Reference proteome</keyword>
<gene>
    <name evidence="1" type="ORF">BP5796_00473</name>
</gene>